<dbReference type="OrthoDB" id="9768696at2"/>
<dbReference type="PANTHER" id="PTHR43309">
    <property type="entry name" value="5-OXOPROLINASE SUBUNIT C"/>
    <property type="match status" value="1"/>
</dbReference>
<keyword evidence="1" id="KW-0547">Nucleotide-binding</keyword>
<feature type="domain" description="Carboxyltransferase" evidence="4">
    <location>
        <begin position="5"/>
        <end position="195"/>
    </location>
</feature>
<dbReference type="GO" id="GO:0016787">
    <property type="term" value="F:hydrolase activity"/>
    <property type="evidence" value="ECO:0007669"/>
    <property type="project" value="UniProtKB-KW"/>
</dbReference>
<evidence type="ECO:0000256" key="2">
    <source>
        <dbReference type="ARBA" id="ARBA00022801"/>
    </source>
</evidence>
<evidence type="ECO:0000259" key="4">
    <source>
        <dbReference type="SMART" id="SM00796"/>
    </source>
</evidence>
<protein>
    <submittedName>
        <fullName evidence="6">Allophanate hydrolase</fullName>
    </submittedName>
</protein>
<dbReference type="EMBL" id="LNQB01000081">
    <property type="protein sequence ID" value="OAP43078.1"/>
    <property type="molecule type" value="Genomic_DNA"/>
</dbReference>
<evidence type="ECO:0000313" key="6">
    <source>
        <dbReference type="EMBL" id="OAP43078.1"/>
    </source>
</evidence>
<dbReference type="Gene3D" id="3.30.1360.40">
    <property type="match status" value="1"/>
</dbReference>
<evidence type="ECO:0000256" key="3">
    <source>
        <dbReference type="ARBA" id="ARBA00022840"/>
    </source>
</evidence>
<dbReference type="NCBIfam" id="TIGR00724">
    <property type="entry name" value="urea_amlyse_rel"/>
    <property type="match status" value="1"/>
</dbReference>
<name>A0A178Y676_SINSA</name>
<sequence>MAERLRFLPAGSDALLVELDDLETALTLLDALQADRPDGVTELIPAARTLLVRFDVRLTNRLALADIIARIDLSKRSSRHGETFEIPVTYDGEDLNDVAELLGWTVEELTRRHTEATYTVAFTGFAPGFAYMTSDDPAFDVPRRKSPRVRIPAGSVALGGKFGGIYPTDSPGGWQLLGQTPLKMWDTSRVRAALLAPGDRVRFRDIAKGASVSVSALPAASETSTPTSIEANGILVTRADRPALFQDLGRRGQAGQGVSESGALDRQSLIEANLCVGNPRGAAVIEIAYGGFAIKADRPVTLAITGAPAPMTIHTADGRSIGAPIGQPFALDAGDELTLEFPPEGTRSYMALRGGFAVEKGLGSAATDTLAKVGPSPIAAGDVLAPGAEAVTAVDPNSPKSTQLPKAGDTATLDVVLGPRTDWFTDRGLTTLLTQEWQVTAESSRVGVRLAGAEPLERADASELPSEGTPLGAIQVPHSGQPVLFLADHPLTGGYPVIAVVASHHLDLAGQIPIGAKIRFNAIAPFDPLLRDTAR</sequence>
<feature type="domain" description="Carboxyltransferase" evidence="5">
    <location>
        <begin position="255"/>
        <end position="535"/>
    </location>
</feature>
<dbReference type="Gene3D" id="2.40.100.10">
    <property type="entry name" value="Cyclophilin-like"/>
    <property type="match status" value="2"/>
</dbReference>
<dbReference type="InterPro" id="IPR052708">
    <property type="entry name" value="PxpC"/>
</dbReference>
<dbReference type="GO" id="GO:0005524">
    <property type="term" value="F:ATP binding"/>
    <property type="evidence" value="ECO:0007669"/>
    <property type="project" value="UniProtKB-KW"/>
</dbReference>
<dbReference type="STRING" id="36856.ATB98_15665"/>
<dbReference type="RefSeq" id="WP_066876261.1">
    <property type="nucleotide sequence ID" value="NZ_LNQB01000081.1"/>
</dbReference>
<dbReference type="InterPro" id="IPR003778">
    <property type="entry name" value="CT_A_B"/>
</dbReference>
<dbReference type="SUPFAM" id="SSF160467">
    <property type="entry name" value="PH0987 N-terminal domain-like"/>
    <property type="match status" value="1"/>
</dbReference>
<evidence type="ECO:0000259" key="5">
    <source>
        <dbReference type="SMART" id="SM00797"/>
    </source>
</evidence>
<organism evidence="6 7">
    <name type="scientific">Sinorhizobium saheli</name>
    <dbReference type="NCBI Taxonomy" id="36856"/>
    <lineage>
        <taxon>Bacteria</taxon>
        <taxon>Pseudomonadati</taxon>
        <taxon>Pseudomonadota</taxon>
        <taxon>Alphaproteobacteria</taxon>
        <taxon>Hyphomicrobiales</taxon>
        <taxon>Rhizobiaceae</taxon>
        <taxon>Sinorhizobium/Ensifer group</taxon>
        <taxon>Sinorhizobium</taxon>
    </lineage>
</organism>
<keyword evidence="7" id="KW-1185">Reference proteome</keyword>
<evidence type="ECO:0000313" key="7">
    <source>
        <dbReference type="Proteomes" id="UP000078507"/>
    </source>
</evidence>
<dbReference type="PANTHER" id="PTHR43309:SF3">
    <property type="entry name" value="5-OXOPROLINASE SUBUNIT C"/>
    <property type="match status" value="1"/>
</dbReference>
<dbReference type="SMART" id="SM00796">
    <property type="entry name" value="AHS1"/>
    <property type="match status" value="1"/>
</dbReference>
<keyword evidence="2 6" id="KW-0378">Hydrolase</keyword>
<proteinExistence type="predicted"/>
<dbReference type="Proteomes" id="UP000078507">
    <property type="component" value="Unassembled WGS sequence"/>
</dbReference>
<keyword evidence="3" id="KW-0067">ATP-binding</keyword>
<reference evidence="6 7" key="1">
    <citation type="submission" date="2015-11" db="EMBL/GenBank/DDBJ databases">
        <title>Ensifer anhuiense sp. nov., an effective nitrogen fixation bacterium with Glycine soja.</title>
        <authorList>
            <person name="Yan H."/>
            <person name="Chen W."/>
        </authorList>
    </citation>
    <scope>NUCLEOTIDE SEQUENCE [LARGE SCALE GENOMIC DNA]</scope>
    <source>
        <strain evidence="6 7">LMG 7837</strain>
    </source>
</reference>
<evidence type="ECO:0000256" key="1">
    <source>
        <dbReference type="ARBA" id="ARBA00022741"/>
    </source>
</evidence>
<dbReference type="InterPro" id="IPR003833">
    <property type="entry name" value="CT_C_D"/>
</dbReference>
<dbReference type="SMART" id="SM00797">
    <property type="entry name" value="AHS2"/>
    <property type="match status" value="1"/>
</dbReference>
<accession>A0A178Y676</accession>
<comment type="caution">
    <text evidence="6">The sequence shown here is derived from an EMBL/GenBank/DDBJ whole genome shotgun (WGS) entry which is preliminary data.</text>
</comment>
<dbReference type="Pfam" id="PF02626">
    <property type="entry name" value="CT_A_B"/>
    <property type="match status" value="1"/>
</dbReference>
<dbReference type="SUPFAM" id="SSF50891">
    <property type="entry name" value="Cyclophilin-like"/>
    <property type="match status" value="2"/>
</dbReference>
<gene>
    <name evidence="6" type="ORF">ATB98_15665</name>
</gene>
<dbReference type="Pfam" id="PF02682">
    <property type="entry name" value="CT_C_D"/>
    <property type="match status" value="1"/>
</dbReference>
<dbReference type="InterPro" id="IPR029000">
    <property type="entry name" value="Cyclophilin-like_dom_sf"/>
</dbReference>
<dbReference type="AlphaFoldDB" id="A0A178Y676"/>